<dbReference type="Proteomes" id="UP001275084">
    <property type="component" value="Unassembled WGS sequence"/>
</dbReference>
<name>A0AAJ0HQK7_9PEZI</name>
<dbReference type="EMBL" id="JAUIQD010000002">
    <property type="protein sequence ID" value="KAK3359654.1"/>
    <property type="molecule type" value="Genomic_DNA"/>
</dbReference>
<comment type="caution">
    <text evidence="2">The sequence shown here is derived from an EMBL/GenBank/DDBJ whole genome shotgun (WGS) entry which is preliminary data.</text>
</comment>
<dbReference type="SUPFAM" id="SSF50800">
    <property type="entry name" value="PK beta-barrel domain-like"/>
    <property type="match status" value="1"/>
</dbReference>
<protein>
    <submittedName>
        <fullName evidence="2">Pyruvate kinase-like protein</fullName>
    </submittedName>
</protein>
<organism evidence="2 3">
    <name type="scientific">Lasiosphaeria hispida</name>
    <dbReference type="NCBI Taxonomy" id="260671"/>
    <lineage>
        <taxon>Eukaryota</taxon>
        <taxon>Fungi</taxon>
        <taxon>Dikarya</taxon>
        <taxon>Ascomycota</taxon>
        <taxon>Pezizomycotina</taxon>
        <taxon>Sordariomycetes</taxon>
        <taxon>Sordariomycetidae</taxon>
        <taxon>Sordariales</taxon>
        <taxon>Lasiosphaeriaceae</taxon>
        <taxon>Lasiosphaeria</taxon>
    </lineage>
</organism>
<reference evidence="2" key="1">
    <citation type="journal article" date="2023" name="Mol. Phylogenet. Evol.">
        <title>Genome-scale phylogeny and comparative genomics of the fungal order Sordariales.</title>
        <authorList>
            <person name="Hensen N."/>
            <person name="Bonometti L."/>
            <person name="Westerberg I."/>
            <person name="Brannstrom I.O."/>
            <person name="Guillou S."/>
            <person name="Cros-Aarteil S."/>
            <person name="Calhoun S."/>
            <person name="Haridas S."/>
            <person name="Kuo A."/>
            <person name="Mondo S."/>
            <person name="Pangilinan J."/>
            <person name="Riley R."/>
            <person name="LaButti K."/>
            <person name="Andreopoulos B."/>
            <person name="Lipzen A."/>
            <person name="Chen C."/>
            <person name="Yan M."/>
            <person name="Daum C."/>
            <person name="Ng V."/>
            <person name="Clum A."/>
            <person name="Steindorff A."/>
            <person name="Ohm R.A."/>
            <person name="Martin F."/>
            <person name="Silar P."/>
            <person name="Natvig D.O."/>
            <person name="Lalanne C."/>
            <person name="Gautier V."/>
            <person name="Ament-Velasquez S.L."/>
            <person name="Kruys A."/>
            <person name="Hutchinson M.I."/>
            <person name="Powell A.J."/>
            <person name="Barry K."/>
            <person name="Miller A.N."/>
            <person name="Grigoriev I.V."/>
            <person name="Debuchy R."/>
            <person name="Gladieux P."/>
            <person name="Hiltunen Thoren M."/>
            <person name="Johannesson H."/>
        </authorList>
    </citation>
    <scope>NUCLEOTIDE SEQUENCE</scope>
    <source>
        <strain evidence="2">CBS 955.72</strain>
    </source>
</reference>
<evidence type="ECO:0000259" key="1">
    <source>
        <dbReference type="PROSITE" id="PS51340"/>
    </source>
</evidence>
<dbReference type="GO" id="GO:0016301">
    <property type="term" value="F:kinase activity"/>
    <property type="evidence" value="ECO:0007669"/>
    <property type="project" value="UniProtKB-KW"/>
</dbReference>
<evidence type="ECO:0000313" key="3">
    <source>
        <dbReference type="Proteomes" id="UP001275084"/>
    </source>
</evidence>
<proteinExistence type="predicted"/>
<accession>A0AAJ0HQK7</accession>
<gene>
    <name evidence="2" type="ORF">B0T25DRAFT_564642</name>
</gene>
<dbReference type="InterPro" id="IPR011037">
    <property type="entry name" value="Pyrv_Knase-like_insert_dom_sf"/>
</dbReference>
<reference evidence="2" key="2">
    <citation type="submission" date="2023-06" db="EMBL/GenBank/DDBJ databases">
        <authorList>
            <consortium name="Lawrence Berkeley National Laboratory"/>
            <person name="Haridas S."/>
            <person name="Hensen N."/>
            <person name="Bonometti L."/>
            <person name="Westerberg I."/>
            <person name="Brannstrom I.O."/>
            <person name="Guillou S."/>
            <person name="Cros-Aarteil S."/>
            <person name="Calhoun S."/>
            <person name="Kuo A."/>
            <person name="Mondo S."/>
            <person name="Pangilinan J."/>
            <person name="Riley R."/>
            <person name="Labutti K."/>
            <person name="Andreopoulos B."/>
            <person name="Lipzen A."/>
            <person name="Chen C."/>
            <person name="Yanf M."/>
            <person name="Daum C."/>
            <person name="Ng V."/>
            <person name="Clum A."/>
            <person name="Steindorff A."/>
            <person name="Ohm R."/>
            <person name="Martin F."/>
            <person name="Silar P."/>
            <person name="Natvig D."/>
            <person name="Lalanne C."/>
            <person name="Gautier V."/>
            <person name="Ament-Velasquez S.L."/>
            <person name="Kruys A."/>
            <person name="Hutchinson M.I."/>
            <person name="Powell A.J."/>
            <person name="Barry K."/>
            <person name="Miller A.N."/>
            <person name="Grigoriev I.V."/>
            <person name="Debuchy R."/>
            <person name="Gladieux P."/>
            <person name="Thoren M.H."/>
            <person name="Johannesson H."/>
        </authorList>
    </citation>
    <scope>NUCLEOTIDE SEQUENCE</scope>
    <source>
        <strain evidence="2">CBS 955.72</strain>
    </source>
</reference>
<dbReference type="InterPro" id="IPR052716">
    <property type="entry name" value="MOSC_domain"/>
</dbReference>
<dbReference type="Gene3D" id="2.40.33.20">
    <property type="entry name" value="PK beta-barrel domain-like"/>
    <property type="match status" value="1"/>
</dbReference>
<keyword evidence="2" id="KW-0418">Kinase</keyword>
<keyword evidence="3" id="KW-1185">Reference proteome</keyword>
<dbReference type="PROSITE" id="PS51340">
    <property type="entry name" value="MOSC"/>
    <property type="match status" value="1"/>
</dbReference>
<evidence type="ECO:0000313" key="2">
    <source>
        <dbReference type="EMBL" id="KAK3359654.1"/>
    </source>
</evidence>
<feature type="domain" description="MOSC" evidence="1">
    <location>
        <begin position="17"/>
        <end position="184"/>
    </location>
</feature>
<dbReference type="AlphaFoldDB" id="A0AAJ0HQK7"/>
<dbReference type="PANTHER" id="PTHR36930:SF1">
    <property type="entry name" value="MOSC DOMAIN-CONTAINING PROTEIN"/>
    <property type="match status" value="1"/>
</dbReference>
<keyword evidence="2" id="KW-0808">Transferase</keyword>
<keyword evidence="2" id="KW-0670">Pyruvate</keyword>
<dbReference type="GO" id="GO:0030151">
    <property type="term" value="F:molybdenum ion binding"/>
    <property type="evidence" value="ECO:0007669"/>
    <property type="project" value="InterPro"/>
</dbReference>
<dbReference type="InterPro" id="IPR005302">
    <property type="entry name" value="MoCF_Sase_C"/>
</dbReference>
<sequence>MSVYGVARSATHEFSKTPVPTLTLLPGLGVEGDCHSGVHVRHRSRLHINPPPPNLRQVHLIPKEILDVPGVEPGQIGENITTVGLDLLSLGVGTKLHFFPAEMNGGELDQDDEERLLSQTPPHPVIVLQGLRNPCPQIDKFRPGLKETFIVRNEERNIVERTAGVMGTVEAGGLVTPNMKIVIEDPKEFLALGCV</sequence>
<dbReference type="GO" id="GO:0030170">
    <property type="term" value="F:pyridoxal phosphate binding"/>
    <property type="evidence" value="ECO:0007669"/>
    <property type="project" value="InterPro"/>
</dbReference>
<dbReference type="PANTHER" id="PTHR36930">
    <property type="entry name" value="METAL-SULFUR CLUSTER BIOSYNTHESIS PROTEINS YUAD-RELATED"/>
    <property type="match status" value="1"/>
</dbReference>